<accession>A0A8S3CV65</accession>
<reference evidence="1" key="1">
    <citation type="submission" date="2021-02" db="EMBL/GenBank/DDBJ databases">
        <authorList>
            <person name="Nowell W R."/>
        </authorList>
    </citation>
    <scope>NUCLEOTIDE SEQUENCE</scope>
</reference>
<evidence type="ECO:0000313" key="1">
    <source>
        <dbReference type="EMBL" id="CAF4957314.1"/>
    </source>
</evidence>
<feature type="non-terminal residue" evidence="1">
    <location>
        <position position="32"/>
    </location>
</feature>
<dbReference type="Proteomes" id="UP000681967">
    <property type="component" value="Unassembled WGS sequence"/>
</dbReference>
<gene>
    <name evidence="1" type="ORF">BYL167_LOCUS54173</name>
    <name evidence="2" type="ORF">SMN809_LOCUS62376</name>
</gene>
<dbReference type="EMBL" id="CAJOBH010188142">
    <property type="protein sequence ID" value="CAF4957314.1"/>
    <property type="molecule type" value="Genomic_DNA"/>
</dbReference>
<evidence type="ECO:0000313" key="2">
    <source>
        <dbReference type="EMBL" id="CAF5117770.1"/>
    </source>
</evidence>
<evidence type="ECO:0000313" key="3">
    <source>
        <dbReference type="Proteomes" id="UP000681967"/>
    </source>
</evidence>
<dbReference type="AlphaFoldDB" id="A0A8S3CV65"/>
<name>A0A8S3CV65_9BILA</name>
<proteinExistence type="predicted"/>
<sequence>MNGHWTGRCLFTSKPTAMIGTENSTTGLCEYE</sequence>
<dbReference type="Proteomes" id="UP000676336">
    <property type="component" value="Unassembled WGS sequence"/>
</dbReference>
<protein>
    <submittedName>
        <fullName evidence="1">Uncharacterized protein</fullName>
    </submittedName>
</protein>
<dbReference type="EMBL" id="CAJOBI010258508">
    <property type="protein sequence ID" value="CAF5117770.1"/>
    <property type="molecule type" value="Genomic_DNA"/>
</dbReference>
<comment type="caution">
    <text evidence="1">The sequence shown here is derived from an EMBL/GenBank/DDBJ whole genome shotgun (WGS) entry which is preliminary data.</text>
</comment>
<organism evidence="1 3">
    <name type="scientific">Rotaria magnacalcarata</name>
    <dbReference type="NCBI Taxonomy" id="392030"/>
    <lineage>
        <taxon>Eukaryota</taxon>
        <taxon>Metazoa</taxon>
        <taxon>Spiralia</taxon>
        <taxon>Gnathifera</taxon>
        <taxon>Rotifera</taxon>
        <taxon>Eurotatoria</taxon>
        <taxon>Bdelloidea</taxon>
        <taxon>Philodinida</taxon>
        <taxon>Philodinidae</taxon>
        <taxon>Rotaria</taxon>
    </lineage>
</organism>